<dbReference type="PANTHER" id="PTHR47843:SF2">
    <property type="entry name" value="BTB DOMAIN-CONTAINING PROTEIN"/>
    <property type="match status" value="1"/>
</dbReference>
<dbReference type="AlphaFoldDB" id="A0A6A5VC75"/>
<proteinExistence type="predicted"/>
<dbReference type="Pfam" id="PF00651">
    <property type="entry name" value="BTB"/>
    <property type="match status" value="1"/>
</dbReference>
<dbReference type="InterPro" id="IPR011333">
    <property type="entry name" value="SKP1/BTB/POZ_sf"/>
</dbReference>
<dbReference type="SUPFAM" id="SSF54695">
    <property type="entry name" value="POZ domain"/>
    <property type="match status" value="1"/>
</dbReference>
<evidence type="ECO:0000259" key="1">
    <source>
        <dbReference type="PROSITE" id="PS50097"/>
    </source>
</evidence>
<evidence type="ECO:0000313" key="2">
    <source>
        <dbReference type="EMBL" id="KAF1974701.1"/>
    </source>
</evidence>
<dbReference type="Gene3D" id="3.30.710.10">
    <property type="entry name" value="Potassium Channel Kv1.1, Chain A"/>
    <property type="match status" value="1"/>
</dbReference>
<reference evidence="2" key="1">
    <citation type="journal article" date="2020" name="Stud. Mycol.">
        <title>101 Dothideomycetes genomes: a test case for predicting lifestyles and emergence of pathogens.</title>
        <authorList>
            <person name="Haridas S."/>
            <person name="Albert R."/>
            <person name="Binder M."/>
            <person name="Bloem J."/>
            <person name="Labutti K."/>
            <person name="Salamov A."/>
            <person name="Andreopoulos B."/>
            <person name="Baker S."/>
            <person name="Barry K."/>
            <person name="Bills G."/>
            <person name="Bluhm B."/>
            <person name="Cannon C."/>
            <person name="Castanera R."/>
            <person name="Culley D."/>
            <person name="Daum C."/>
            <person name="Ezra D."/>
            <person name="Gonzalez J."/>
            <person name="Henrissat B."/>
            <person name="Kuo A."/>
            <person name="Liang C."/>
            <person name="Lipzen A."/>
            <person name="Lutzoni F."/>
            <person name="Magnuson J."/>
            <person name="Mondo S."/>
            <person name="Nolan M."/>
            <person name="Ohm R."/>
            <person name="Pangilinan J."/>
            <person name="Park H.-J."/>
            <person name="Ramirez L."/>
            <person name="Alfaro M."/>
            <person name="Sun H."/>
            <person name="Tritt A."/>
            <person name="Yoshinaga Y."/>
            <person name="Zwiers L.-H."/>
            <person name="Turgeon B."/>
            <person name="Goodwin S."/>
            <person name="Spatafora J."/>
            <person name="Crous P."/>
            <person name="Grigoriev I."/>
        </authorList>
    </citation>
    <scope>NUCLEOTIDE SEQUENCE</scope>
    <source>
        <strain evidence="2">CBS 107.79</strain>
    </source>
</reference>
<gene>
    <name evidence="2" type="ORF">BU23DRAFT_635457</name>
</gene>
<sequence length="211" mass="24017">MAPAVNAKREQTLKLLNGPAIEVTITSEAGESRTWALPKALLLHHSGYFQRACSSDTFVEGQTNRVSIKDFEPKTFEMFVEFIYFGRYTYKDDLTDHYRVRDSAKAWVLGDYLDAVEFKNFAMRNLYNMYLPPGEETRPKTGIGHQMVDYCCSRASENSSLYGLIKDVLVVNWHTEELFIIKTQTDRPGTKPGSIFPSCATTCCISRSRIL</sequence>
<dbReference type="Proteomes" id="UP000800036">
    <property type="component" value="Unassembled WGS sequence"/>
</dbReference>
<dbReference type="InterPro" id="IPR000210">
    <property type="entry name" value="BTB/POZ_dom"/>
</dbReference>
<evidence type="ECO:0000313" key="3">
    <source>
        <dbReference type="Proteomes" id="UP000800036"/>
    </source>
</evidence>
<accession>A0A6A5VC75</accession>
<feature type="domain" description="BTB" evidence="1">
    <location>
        <begin position="21"/>
        <end position="92"/>
    </location>
</feature>
<organism evidence="2 3">
    <name type="scientific">Bimuria novae-zelandiae CBS 107.79</name>
    <dbReference type="NCBI Taxonomy" id="1447943"/>
    <lineage>
        <taxon>Eukaryota</taxon>
        <taxon>Fungi</taxon>
        <taxon>Dikarya</taxon>
        <taxon>Ascomycota</taxon>
        <taxon>Pezizomycotina</taxon>
        <taxon>Dothideomycetes</taxon>
        <taxon>Pleosporomycetidae</taxon>
        <taxon>Pleosporales</taxon>
        <taxon>Massarineae</taxon>
        <taxon>Didymosphaeriaceae</taxon>
        <taxon>Bimuria</taxon>
    </lineage>
</organism>
<name>A0A6A5VC75_9PLEO</name>
<dbReference type="PROSITE" id="PS50097">
    <property type="entry name" value="BTB"/>
    <property type="match status" value="1"/>
</dbReference>
<dbReference type="OrthoDB" id="194443at2759"/>
<dbReference type="PANTHER" id="PTHR47843">
    <property type="entry name" value="BTB DOMAIN-CONTAINING PROTEIN-RELATED"/>
    <property type="match status" value="1"/>
</dbReference>
<keyword evidence="3" id="KW-1185">Reference proteome</keyword>
<dbReference type="EMBL" id="ML976673">
    <property type="protein sequence ID" value="KAF1974701.1"/>
    <property type="molecule type" value="Genomic_DNA"/>
</dbReference>
<dbReference type="CDD" id="cd18186">
    <property type="entry name" value="BTB_POZ_ZBTB_KLHL-like"/>
    <property type="match status" value="1"/>
</dbReference>
<protein>
    <recommendedName>
        <fullName evidence="1">BTB domain-containing protein</fullName>
    </recommendedName>
</protein>